<accession>A0A4V3C401</accession>
<dbReference type="SUPFAM" id="SSF52540">
    <property type="entry name" value="P-loop containing nucleoside triphosphate hydrolases"/>
    <property type="match status" value="1"/>
</dbReference>
<dbReference type="PANTHER" id="PTHR32309">
    <property type="entry name" value="TYROSINE-PROTEIN KINASE"/>
    <property type="match status" value="1"/>
</dbReference>
<dbReference type="OrthoDB" id="972983at2"/>
<dbReference type="EMBL" id="SNWM01000001">
    <property type="protein sequence ID" value="TDO24068.1"/>
    <property type="molecule type" value="Genomic_DNA"/>
</dbReference>
<dbReference type="GO" id="GO:0005886">
    <property type="term" value="C:plasma membrane"/>
    <property type="evidence" value="ECO:0007669"/>
    <property type="project" value="TreeGrafter"/>
</dbReference>
<dbReference type="Proteomes" id="UP000295499">
    <property type="component" value="Unassembled WGS sequence"/>
</dbReference>
<evidence type="ECO:0000313" key="2">
    <source>
        <dbReference type="EMBL" id="TDO24068.1"/>
    </source>
</evidence>
<comment type="caution">
    <text evidence="2">The sequence shown here is derived from an EMBL/GenBank/DDBJ whole genome shotgun (WGS) entry which is preliminary data.</text>
</comment>
<feature type="transmembrane region" description="Helical" evidence="1">
    <location>
        <begin position="454"/>
        <end position="478"/>
    </location>
</feature>
<keyword evidence="1" id="KW-0472">Membrane</keyword>
<evidence type="ECO:0000313" key="3">
    <source>
        <dbReference type="Proteomes" id="UP000295499"/>
    </source>
</evidence>
<keyword evidence="3" id="KW-1185">Reference proteome</keyword>
<dbReference type="Gene3D" id="3.40.50.300">
    <property type="entry name" value="P-loop containing nucleotide triphosphate hydrolases"/>
    <property type="match status" value="1"/>
</dbReference>
<protein>
    <submittedName>
        <fullName evidence="2">Uncharacterized protein involved in exopolysaccharide biosynthesis</fullName>
    </submittedName>
</protein>
<reference evidence="2 3" key="1">
    <citation type="submission" date="2019-03" db="EMBL/GenBank/DDBJ databases">
        <title>Genomic Encyclopedia of Archaeal and Bacterial Type Strains, Phase II (KMG-II): from individual species to whole genera.</title>
        <authorList>
            <person name="Goeker M."/>
        </authorList>
    </citation>
    <scope>NUCLEOTIDE SEQUENCE [LARGE SCALE GENOMIC DNA]</scope>
    <source>
        <strain evidence="2 3">DSM 19034</strain>
    </source>
</reference>
<dbReference type="InterPro" id="IPR027417">
    <property type="entry name" value="P-loop_NTPase"/>
</dbReference>
<dbReference type="GO" id="GO:0004713">
    <property type="term" value="F:protein tyrosine kinase activity"/>
    <property type="evidence" value="ECO:0007669"/>
    <property type="project" value="TreeGrafter"/>
</dbReference>
<dbReference type="AlphaFoldDB" id="A0A4V3C401"/>
<proteinExistence type="predicted"/>
<sequence>MEEISKFLGLLRKYRFILIVIPVVTVCITFFLVRNLPNSYISQSQIATGIVDETKQSLMDQVAPQTSQIIQKFSNLIAIMRMKKMVDLVSYKLIIHDLTASKPFRPLTSQLSNMDAAQKRRAIAVYQNFYEKNESLNLYNKEQANLYEMIQSMGYDSDALSGKLSIFRSGDSDFIVVQCETEDPGLSAFVVNELSTEFVRYYSSVVKSNQIKTTNFLSNLLLQKNDTLTRRMLDLRDYKIRNRVLNLDEQSKQLYTRIIEYDDKKQEAMQNTASTAGALSEIDRKFSPNERRYIEATMSKVNSNIISTKQELSSLYDLYYQNDLDDKYKHSIDSLQGKLTEQINRSSDEYINNPLSQKLALIQQKMDLEVKLDLSRYSMNSLEQELRKLNGEFSSLVPKEAEVQALEMKVDIATKEYLDILNRYNQSSLETGFEVKLNIVQQGMPGLAQPSKKMLLVILSGIISFVFCLFIMFLMYFLDDSVVSPKGLANASQSPVLGGVNKLVAPSVDLTNLWQTESTEPKLLEFKNQLRSLRYEIENDLKDKVLVVTSISPTEGKTLLALSLAFAWKMTNKKVLLIDGNFTNPEITNSANPKVYLEDFFKGESNVSISEKKGSIDILSNRGGDTSLLELATHEQIRAKLDWAKRYYDLIIIETAALDDINQSKEWMLFTQDIVAIFEAGQTISEQKKNFISYLKGTGFFMGWIMNKTTTKI</sequence>
<name>A0A4V3C401_9SPHI</name>
<keyword evidence="1" id="KW-1133">Transmembrane helix</keyword>
<gene>
    <name evidence="2" type="ORF">CLV32_0355</name>
</gene>
<dbReference type="RefSeq" id="WP_133551741.1">
    <property type="nucleotide sequence ID" value="NZ_SNWM01000001.1"/>
</dbReference>
<dbReference type="PANTHER" id="PTHR32309:SF13">
    <property type="entry name" value="FERRIC ENTEROBACTIN TRANSPORT PROTEIN FEPE"/>
    <property type="match status" value="1"/>
</dbReference>
<feature type="transmembrane region" description="Helical" evidence="1">
    <location>
        <begin position="14"/>
        <end position="33"/>
    </location>
</feature>
<organism evidence="2 3">
    <name type="scientific">Pedobacter duraquae</name>
    <dbReference type="NCBI Taxonomy" id="425511"/>
    <lineage>
        <taxon>Bacteria</taxon>
        <taxon>Pseudomonadati</taxon>
        <taxon>Bacteroidota</taxon>
        <taxon>Sphingobacteriia</taxon>
        <taxon>Sphingobacteriales</taxon>
        <taxon>Sphingobacteriaceae</taxon>
        <taxon>Pedobacter</taxon>
    </lineage>
</organism>
<keyword evidence="1" id="KW-0812">Transmembrane</keyword>
<dbReference type="InterPro" id="IPR050445">
    <property type="entry name" value="Bact_polysacc_biosynth/exp"/>
</dbReference>
<evidence type="ECO:0000256" key="1">
    <source>
        <dbReference type="SAM" id="Phobius"/>
    </source>
</evidence>